<reference evidence="4 5" key="1">
    <citation type="submission" date="2011-07" db="EMBL/GenBank/DDBJ databases">
        <authorList>
            <person name="Coyne R."/>
            <person name="Brami D."/>
            <person name="Johnson J."/>
            <person name="Hostetler J."/>
            <person name="Hannick L."/>
            <person name="Clark T."/>
            <person name="Cassidy-Hanley D."/>
            <person name="Inman J."/>
        </authorList>
    </citation>
    <scope>NUCLEOTIDE SEQUENCE [LARGE SCALE GENOMIC DNA]</scope>
    <source>
        <strain evidence="4 5">G5</strain>
    </source>
</reference>
<dbReference type="SMART" id="SM00320">
    <property type="entry name" value="WD40"/>
    <property type="match status" value="3"/>
</dbReference>
<evidence type="ECO:0000313" key="5">
    <source>
        <dbReference type="Proteomes" id="UP000008983"/>
    </source>
</evidence>
<feature type="repeat" description="WD" evidence="3">
    <location>
        <begin position="100"/>
        <end position="141"/>
    </location>
</feature>
<dbReference type="PROSITE" id="PS00678">
    <property type="entry name" value="WD_REPEATS_1"/>
    <property type="match status" value="1"/>
</dbReference>
<dbReference type="InterPro" id="IPR051570">
    <property type="entry name" value="TBC1_cilium_biogenesis"/>
</dbReference>
<sequence>MVKAYLRYTFENVCGLVSGHSSNIITNDNYIFSGNSQYVTITNSKTEEIVKILFDKDKNSEVTFLALSNSLNYQKILAVGYVDGDILIWNLEDYSIKCNLNAHKNNITCIQFNDDCSQLISGSDDTSIIVWDLLGEQALYKLTGHKNSITDLLYYKYRDNNTNQINEFILSTSKDGLFKIWDMAIASSVQTISSLSNQVWNMALYKEEKIILLGTNNDEVIVLKFITTQNSQTKQNKIVENIGIYKKQSFAHPTQMTFTNNNQYLFLLTNEKTH</sequence>
<keyword evidence="5" id="KW-1185">Reference proteome</keyword>
<dbReference type="EMBL" id="GL983044">
    <property type="protein sequence ID" value="EGR34806.1"/>
    <property type="molecule type" value="Genomic_DNA"/>
</dbReference>
<dbReference type="PANTHER" id="PTHR19853:SF0">
    <property type="entry name" value="WD REPEAT-CONTAINING PROTEIN 3"/>
    <property type="match status" value="1"/>
</dbReference>
<organism evidence="4 5">
    <name type="scientific">Ichthyophthirius multifiliis</name>
    <name type="common">White spot disease agent</name>
    <name type="synonym">Ich</name>
    <dbReference type="NCBI Taxonomy" id="5932"/>
    <lineage>
        <taxon>Eukaryota</taxon>
        <taxon>Sar</taxon>
        <taxon>Alveolata</taxon>
        <taxon>Ciliophora</taxon>
        <taxon>Intramacronucleata</taxon>
        <taxon>Oligohymenophorea</taxon>
        <taxon>Hymenostomatida</taxon>
        <taxon>Ophryoglenina</taxon>
        <taxon>Ichthyophthirius</taxon>
    </lineage>
</organism>
<accession>G0QJ13</accession>
<dbReference type="InParanoid" id="G0QJ13"/>
<dbReference type="Pfam" id="PF25173">
    <property type="entry name" value="Beta-prop_WDR3_1st"/>
    <property type="match status" value="1"/>
</dbReference>
<dbReference type="SUPFAM" id="SSF50978">
    <property type="entry name" value="WD40 repeat-like"/>
    <property type="match status" value="1"/>
</dbReference>
<dbReference type="InterPro" id="IPR015943">
    <property type="entry name" value="WD40/YVTN_repeat-like_dom_sf"/>
</dbReference>
<dbReference type="GO" id="GO:0030515">
    <property type="term" value="F:snoRNA binding"/>
    <property type="evidence" value="ECO:0007669"/>
    <property type="project" value="TreeGrafter"/>
</dbReference>
<dbReference type="OrthoDB" id="338608at2759"/>
<dbReference type="Gene3D" id="2.130.10.10">
    <property type="entry name" value="YVTN repeat-like/Quinoprotein amine dehydrogenase"/>
    <property type="match status" value="1"/>
</dbReference>
<dbReference type="eggNOG" id="KOG0306">
    <property type="taxonomic scope" value="Eukaryota"/>
</dbReference>
<protein>
    <submittedName>
        <fullName evidence="4">Uncharacterized protein</fullName>
    </submittedName>
</protein>
<evidence type="ECO:0000256" key="3">
    <source>
        <dbReference type="PROSITE-ProRule" id="PRU00221"/>
    </source>
</evidence>
<dbReference type="STRING" id="857967.G0QJ13"/>
<name>G0QJ13_ICHMU</name>
<dbReference type="InterPro" id="IPR019775">
    <property type="entry name" value="WD40_repeat_CS"/>
</dbReference>
<dbReference type="Proteomes" id="UP000008983">
    <property type="component" value="Unassembled WGS sequence"/>
</dbReference>
<dbReference type="PANTHER" id="PTHR19853">
    <property type="entry name" value="WD REPEAT CONTAINING PROTEIN 3 WDR3"/>
    <property type="match status" value="1"/>
</dbReference>
<keyword evidence="1 3" id="KW-0853">WD repeat</keyword>
<dbReference type="GO" id="GO:0034388">
    <property type="term" value="C:Pwp2p-containing subcomplex of 90S preribosome"/>
    <property type="evidence" value="ECO:0007669"/>
    <property type="project" value="TreeGrafter"/>
</dbReference>
<dbReference type="PROSITE" id="PS50294">
    <property type="entry name" value="WD_REPEATS_REGION"/>
    <property type="match status" value="1"/>
</dbReference>
<dbReference type="AlphaFoldDB" id="G0QJ13"/>
<dbReference type="OMA" id="TITAWQE"/>
<dbReference type="GeneID" id="14911001"/>
<dbReference type="InterPro" id="IPR036322">
    <property type="entry name" value="WD40_repeat_dom_sf"/>
</dbReference>
<dbReference type="InterPro" id="IPR001680">
    <property type="entry name" value="WD40_rpt"/>
</dbReference>
<dbReference type="GO" id="GO:0032040">
    <property type="term" value="C:small-subunit processome"/>
    <property type="evidence" value="ECO:0007669"/>
    <property type="project" value="TreeGrafter"/>
</dbReference>
<evidence type="ECO:0000256" key="2">
    <source>
        <dbReference type="ARBA" id="ARBA00022737"/>
    </source>
</evidence>
<evidence type="ECO:0000256" key="1">
    <source>
        <dbReference type="ARBA" id="ARBA00022574"/>
    </source>
</evidence>
<evidence type="ECO:0000313" key="4">
    <source>
        <dbReference type="EMBL" id="EGR34806.1"/>
    </source>
</evidence>
<gene>
    <name evidence="4" type="ORF">IMG5_001830</name>
</gene>
<dbReference type="GO" id="GO:0030490">
    <property type="term" value="P:maturation of SSU-rRNA"/>
    <property type="evidence" value="ECO:0007669"/>
    <property type="project" value="TreeGrafter"/>
</dbReference>
<dbReference type="PRINTS" id="PR00320">
    <property type="entry name" value="GPROTEINBRPT"/>
</dbReference>
<proteinExistence type="predicted"/>
<keyword evidence="2" id="KW-0677">Repeat</keyword>
<feature type="repeat" description="WD" evidence="3">
    <location>
        <begin position="142"/>
        <end position="191"/>
    </location>
</feature>
<dbReference type="PROSITE" id="PS50082">
    <property type="entry name" value="WD_REPEATS_2"/>
    <property type="match status" value="2"/>
</dbReference>
<dbReference type="InterPro" id="IPR020472">
    <property type="entry name" value="WD40_PAC1"/>
</dbReference>
<dbReference type="RefSeq" id="XP_004040110.1">
    <property type="nucleotide sequence ID" value="XM_004040062.1"/>
</dbReference>